<dbReference type="InterPro" id="IPR042101">
    <property type="entry name" value="SRP54_N_sf"/>
</dbReference>
<dbReference type="GO" id="GO:0003924">
    <property type="term" value="F:GTPase activity"/>
    <property type="evidence" value="ECO:0007669"/>
    <property type="project" value="UniProtKB-UniRule"/>
</dbReference>
<dbReference type="SMART" id="SM00962">
    <property type="entry name" value="SRP54"/>
    <property type="match status" value="1"/>
</dbReference>
<dbReference type="AlphaFoldDB" id="A0A0C1EK91"/>
<dbReference type="SUPFAM" id="SSF52540">
    <property type="entry name" value="P-loop containing nucleoside triphosphate hydrolases"/>
    <property type="match status" value="1"/>
</dbReference>
<dbReference type="Pfam" id="PF00448">
    <property type="entry name" value="SRP54"/>
    <property type="match status" value="1"/>
</dbReference>
<keyword evidence="1 9" id="KW-1003">Cell membrane</keyword>
<dbReference type="GO" id="GO:0005886">
    <property type="term" value="C:plasma membrane"/>
    <property type="evidence" value="ECO:0007669"/>
    <property type="project" value="UniProtKB-SubCell"/>
</dbReference>
<dbReference type="SMART" id="SM00382">
    <property type="entry name" value="AAA"/>
    <property type="match status" value="1"/>
</dbReference>
<gene>
    <name evidence="9 11" type="primary">ftsY</name>
    <name evidence="11" type="ORF">DB43_HD00550</name>
</gene>
<dbReference type="SMART" id="SM00963">
    <property type="entry name" value="SRP54_N"/>
    <property type="match status" value="1"/>
</dbReference>
<comment type="subcellular location">
    <subcellularLocation>
        <location evidence="9">Cell membrane</location>
        <topology evidence="9">Peripheral membrane protein</topology>
        <orientation evidence="9">Cytoplasmic side</orientation>
    </subcellularLocation>
    <subcellularLocation>
        <location evidence="9">Cytoplasm</location>
    </subcellularLocation>
</comment>
<comment type="subunit">
    <text evidence="9">Part of the signal recognition particle protein translocation system, which is composed of SRP and FtsY.</text>
</comment>
<dbReference type="OMA" id="GISDQFQ"/>
<evidence type="ECO:0000256" key="1">
    <source>
        <dbReference type="ARBA" id="ARBA00022475"/>
    </source>
</evidence>
<dbReference type="InterPro" id="IPR027417">
    <property type="entry name" value="P-loop_NTPase"/>
</dbReference>
<dbReference type="InterPro" id="IPR013822">
    <property type="entry name" value="Signal_recog_particl_SRP54_hlx"/>
</dbReference>
<dbReference type="PANTHER" id="PTHR43134:SF1">
    <property type="entry name" value="SIGNAL RECOGNITION PARTICLE RECEPTOR SUBUNIT ALPHA"/>
    <property type="match status" value="1"/>
</dbReference>
<dbReference type="FunFam" id="3.40.50.300:FF:000053">
    <property type="entry name" value="Signal recognition particle receptor FtsY"/>
    <property type="match status" value="1"/>
</dbReference>
<comment type="catalytic activity">
    <reaction evidence="8 9">
        <text>GTP + H2O = GDP + phosphate + H(+)</text>
        <dbReference type="Rhea" id="RHEA:19669"/>
        <dbReference type="ChEBI" id="CHEBI:15377"/>
        <dbReference type="ChEBI" id="CHEBI:15378"/>
        <dbReference type="ChEBI" id="CHEBI:37565"/>
        <dbReference type="ChEBI" id="CHEBI:43474"/>
        <dbReference type="ChEBI" id="CHEBI:58189"/>
        <dbReference type="EC" id="3.6.5.4"/>
    </reaction>
</comment>
<evidence type="ECO:0000313" key="12">
    <source>
        <dbReference type="Proteomes" id="UP000031307"/>
    </source>
</evidence>
<evidence type="ECO:0000313" key="11">
    <source>
        <dbReference type="EMBL" id="KIA76929.1"/>
    </source>
</evidence>
<dbReference type="PANTHER" id="PTHR43134">
    <property type="entry name" value="SIGNAL RECOGNITION PARTICLE RECEPTOR SUBUNIT ALPHA"/>
    <property type="match status" value="1"/>
</dbReference>
<dbReference type="HAMAP" id="MF_00920">
    <property type="entry name" value="FtsY"/>
    <property type="match status" value="1"/>
</dbReference>
<comment type="caution">
    <text evidence="11">The sequence shown here is derived from an EMBL/GenBank/DDBJ whole genome shotgun (WGS) entry which is preliminary data.</text>
</comment>
<dbReference type="NCBIfam" id="TIGR00064">
    <property type="entry name" value="ftsY"/>
    <property type="match status" value="1"/>
</dbReference>
<keyword evidence="3 9" id="KW-0547">Nucleotide-binding</keyword>
<evidence type="ECO:0000256" key="6">
    <source>
        <dbReference type="ARBA" id="ARBA00023136"/>
    </source>
</evidence>
<dbReference type="Gene3D" id="3.40.50.300">
    <property type="entry name" value="P-loop containing nucleotide triphosphate hydrolases"/>
    <property type="match status" value="1"/>
</dbReference>
<dbReference type="GO" id="GO:0005047">
    <property type="term" value="F:signal recognition particle binding"/>
    <property type="evidence" value="ECO:0007669"/>
    <property type="project" value="TreeGrafter"/>
</dbReference>
<dbReference type="GO" id="GO:0005737">
    <property type="term" value="C:cytoplasm"/>
    <property type="evidence" value="ECO:0007669"/>
    <property type="project" value="UniProtKB-SubCell"/>
</dbReference>
<evidence type="ECO:0000256" key="9">
    <source>
        <dbReference type="HAMAP-Rule" id="MF_00920"/>
    </source>
</evidence>
<feature type="binding site" evidence="9">
    <location>
        <begin position="197"/>
        <end position="201"/>
    </location>
    <ligand>
        <name>GTP</name>
        <dbReference type="ChEBI" id="CHEBI:37565"/>
    </ligand>
</feature>
<dbReference type="RefSeq" id="WP_013925588.1">
    <property type="nucleotide sequence ID" value="NZ_JSAM01000099.1"/>
</dbReference>
<proteinExistence type="inferred from homology"/>
<evidence type="ECO:0000256" key="2">
    <source>
        <dbReference type="ARBA" id="ARBA00022490"/>
    </source>
</evidence>
<feature type="binding site" evidence="9">
    <location>
        <begin position="261"/>
        <end position="264"/>
    </location>
    <ligand>
        <name>GTP</name>
        <dbReference type="ChEBI" id="CHEBI:37565"/>
    </ligand>
</feature>
<dbReference type="PATRIC" id="fig|83552.4.peg.1993"/>
<evidence type="ECO:0000256" key="3">
    <source>
        <dbReference type="ARBA" id="ARBA00022741"/>
    </source>
</evidence>
<dbReference type="Proteomes" id="UP000031307">
    <property type="component" value="Unassembled WGS sequence"/>
</dbReference>
<protein>
    <recommendedName>
        <fullName evidence="9">Signal recognition particle receptor FtsY</fullName>
        <shortName evidence="9">SRP receptor</shortName>
        <ecNumber evidence="9">3.6.5.4</ecNumber>
    </recommendedName>
</protein>
<dbReference type="InterPro" id="IPR000897">
    <property type="entry name" value="SRP54_GTPase_dom"/>
</dbReference>
<evidence type="ECO:0000256" key="8">
    <source>
        <dbReference type="ARBA" id="ARBA00048027"/>
    </source>
</evidence>
<organism evidence="11 12">
    <name type="scientific">Parachlamydia acanthamoebae</name>
    <dbReference type="NCBI Taxonomy" id="83552"/>
    <lineage>
        <taxon>Bacteria</taxon>
        <taxon>Pseudomonadati</taxon>
        <taxon>Chlamydiota</taxon>
        <taxon>Chlamydiia</taxon>
        <taxon>Parachlamydiales</taxon>
        <taxon>Parachlamydiaceae</taxon>
        <taxon>Parachlamydia</taxon>
    </lineage>
</organism>
<reference evidence="11 12" key="1">
    <citation type="journal article" date="2014" name="Mol. Biol. Evol.">
        <title>Massive expansion of Ubiquitination-related gene families within the Chlamydiae.</title>
        <authorList>
            <person name="Domman D."/>
            <person name="Collingro A."/>
            <person name="Lagkouvardos I."/>
            <person name="Gehre L."/>
            <person name="Weinmaier T."/>
            <person name="Rattei T."/>
            <person name="Subtil A."/>
            <person name="Horn M."/>
        </authorList>
    </citation>
    <scope>NUCLEOTIDE SEQUENCE [LARGE SCALE GENOMIC DNA]</scope>
    <source>
        <strain evidence="11 12">OEW1</strain>
    </source>
</reference>
<comment type="function">
    <text evidence="9">Involved in targeting and insertion of nascent membrane proteins into the cytoplasmic membrane. Acts as a receptor for the complex formed by the signal recognition particle (SRP) and the ribosome-nascent chain (RNC).</text>
</comment>
<evidence type="ECO:0000256" key="5">
    <source>
        <dbReference type="ARBA" id="ARBA00023134"/>
    </source>
</evidence>
<dbReference type="InterPro" id="IPR036225">
    <property type="entry name" value="SRP/SRP_N"/>
</dbReference>
<evidence type="ECO:0000259" key="10">
    <source>
        <dbReference type="PROSITE" id="PS00300"/>
    </source>
</evidence>
<dbReference type="EMBL" id="JSAM01000099">
    <property type="protein sequence ID" value="KIA76929.1"/>
    <property type="molecule type" value="Genomic_DNA"/>
</dbReference>
<dbReference type="SUPFAM" id="SSF47364">
    <property type="entry name" value="Domain of the SRP/SRP receptor G-proteins"/>
    <property type="match status" value="1"/>
</dbReference>
<dbReference type="GO" id="GO:0005525">
    <property type="term" value="F:GTP binding"/>
    <property type="evidence" value="ECO:0007669"/>
    <property type="project" value="UniProtKB-UniRule"/>
</dbReference>
<keyword evidence="2 9" id="KW-0963">Cytoplasm</keyword>
<evidence type="ECO:0000256" key="4">
    <source>
        <dbReference type="ARBA" id="ARBA00022801"/>
    </source>
</evidence>
<dbReference type="InterPro" id="IPR003593">
    <property type="entry name" value="AAA+_ATPase"/>
</dbReference>
<dbReference type="GO" id="GO:0006614">
    <property type="term" value="P:SRP-dependent cotranslational protein targeting to membrane"/>
    <property type="evidence" value="ECO:0007669"/>
    <property type="project" value="InterPro"/>
</dbReference>
<dbReference type="PROSITE" id="PS00300">
    <property type="entry name" value="SRP54"/>
    <property type="match status" value="1"/>
</dbReference>
<comment type="similarity">
    <text evidence="9">Belongs to the GTP-binding SRP family. FtsY subfamily.</text>
</comment>
<evidence type="ECO:0000256" key="7">
    <source>
        <dbReference type="ARBA" id="ARBA00023170"/>
    </source>
</evidence>
<dbReference type="EC" id="3.6.5.4" evidence="9"/>
<keyword evidence="6 9" id="KW-0472">Membrane</keyword>
<dbReference type="Pfam" id="PF02881">
    <property type="entry name" value="SRP54_N"/>
    <property type="match status" value="1"/>
</dbReference>
<sequence>MAFNFLKNSFEKMKNALTHAGSLLGNKIRALFQGPIDDETWGKLEQLLYEADLGVQTAIELTEKVKKLSQQNSSLKGDELLSSVRTEILQVLNQHASPLREISSSNEPLVILIVGVNGNGKTTSTAKLAKFFQSQGKKVLVAAADTFRAAAVEQLDVWAQKLGIDIVKGAPKSDPAAVVFDALSAAKARQAEVVIVDTAGRLQTKIDLMQELEKIKRSCKKFNPESPQETLLVLDATTGQNGIDQAKVFNRYTPITGLILTKLDGTSKGGIVVNIHKQLGIPVKLIGIGEGIDDLELFDPEKFTNALFS</sequence>
<dbReference type="Gene3D" id="1.20.120.140">
    <property type="entry name" value="Signal recognition particle SRP54, nucleotide-binding domain"/>
    <property type="match status" value="1"/>
</dbReference>
<dbReference type="InterPro" id="IPR004390">
    <property type="entry name" value="SR_rcpt_FtsY"/>
</dbReference>
<accession>A0A0C1EK91</accession>
<keyword evidence="5 9" id="KW-0342">GTP-binding</keyword>
<keyword evidence="4 9" id="KW-0378">Hydrolase</keyword>
<name>A0A0C1EK91_9BACT</name>
<keyword evidence="7 9" id="KW-0675">Receptor</keyword>
<feature type="binding site" evidence="9">
    <location>
        <begin position="115"/>
        <end position="122"/>
    </location>
    <ligand>
        <name>GTP</name>
        <dbReference type="ChEBI" id="CHEBI:37565"/>
    </ligand>
</feature>
<feature type="domain" description="SRP54-type proteins GTP-binding" evidence="10">
    <location>
        <begin position="282"/>
        <end position="295"/>
    </location>
</feature>